<protein>
    <submittedName>
        <fullName evidence="1">Uncharacterized protein</fullName>
    </submittedName>
</protein>
<reference evidence="2 3" key="3">
    <citation type="submission" date="2017-03" db="EMBL/GenBank/DDBJ databases">
        <authorList>
            <person name="Regsiter A."/>
            <person name="William W."/>
        </authorList>
    </citation>
    <scope>NUCLEOTIDE SEQUENCE [LARGE SCALE GENOMIC DNA]</scope>
    <source>
        <strain evidence="2">PRJEB5721</strain>
    </source>
</reference>
<sequence>MPSAQNAIFGNAAGLQKADEIEGFNLTKRRDQIDPGPNFRCLQTIQIPKKEIYSISCSTHGPIATEY</sequence>
<accession>A0A060UQI0</accession>
<reference evidence="1" key="1">
    <citation type="submission" date="2014-03" db="EMBL/GenBank/DDBJ databases">
        <authorList>
            <person name="Genoscope - CEA"/>
        </authorList>
    </citation>
    <scope>NUCLEOTIDE SEQUENCE [LARGE SCALE GENOMIC DNA]</scope>
    <source>
        <strain evidence="1">CF27</strain>
    </source>
</reference>
<gene>
    <name evidence="2" type="ORF">AFERRI_10564</name>
    <name evidence="1" type="ORF">AFERRI_400282</name>
</gene>
<proteinExistence type="predicted"/>
<dbReference type="EMBL" id="LT841305">
    <property type="protein sequence ID" value="SMH64531.1"/>
    <property type="molecule type" value="Genomic_DNA"/>
</dbReference>
<dbReference type="AlphaFoldDB" id="A0A060UQI0"/>
<organism evidence="1">
    <name type="scientific">Acidithiobacillus ferrivorans</name>
    <dbReference type="NCBI Taxonomy" id="160808"/>
    <lineage>
        <taxon>Bacteria</taxon>
        <taxon>Pseudomonadati</taxon>
        <taxon>Pseudomonadota</taxon>
        <taxon>Acidithiobacillia</taxon>
        <taxon>Acidithiobacillales</taxon>
        <taxon>Acidithiobacillaceae</taxon>
        <taxon>Acidithiobacillus</taxon>
    </lineage>
</organism>
<evidence type="ECO:0000313" key="2">
    <source>
        <dbReference type="EMBL" id="SMH64531.1"/>
    </source>
</evidence>
<dbReference type="Proteomes" id="UP000193925">
    <property type="component" value="Chromosome AFERRI"/>
</dbReference>
<dbReference type="EMBL" id="CCCS020000035">
    <property type="protein sequence ID" value="CDQ10501.1"/>
    <property type="molecule type" value="Genomic_DNA"/>
</dbReference>
<evidence type="ECO:0000313" key="1">
    <source>
        <dbReference type="EMBL" id="CDQ10501.1"/>
    </source>
</evidence>
<keyword evidence="3" id="KW-1185">Reference proteome</keyword>
<evidence type="ECO:0000313" key="3">
    <source>
        <dbReference type="Proteomes" id="UP000193925"/>
    </source>
</evidence>
<reference evidence="1" key="2">
    <citation type="submission" date="2014-07" db="EMBL/GenBank/DDBJ databases">
        <title>Initial genome analysis of the psychrotolerant acidophile Acidithiobacillus ferrivorans CF27: insights into iron and sulfur oxidation pathways and into biofilm formation.</title>
        <authorList>
            <person name="Talla E."/>
            <person name="Hedrich S."/>
            <person name="Mangenot S."/>
            <person name="Ji B."/>
            <person name="Johnson D.B."/>
            <person name="Barbe V."/>
            <person name="Bonnefoy V."/>
        </authorList>
    </citation>
    <scope>NUCLEOTIDE SEQUENCE [LARGE SCALE GENOMIC DNA]</scope>
    <source>
        <strain evidence="1">CF27</strain>
    </source>
</reference>
<name>A0A060UQI0_9PROT</name>